<organism evidence="2 3">
    <name type="scientific">Heterorhabditis bacteriophora</name>
    <name type="common">Entomopathogenic nematode worm</name>
    <dbReference type="NCBI Taxonomy" id="37862"/>
    <lineage>
        <taxon>Eukaryota</taxon>
        <taxon>Metazoa</taxon>
        <taxon>Ecdysozoa</taxon>
        <taxon>Nematoda</taxon>
        <taxon>Chromadorea</taxon>
        <taxon>Rhabditida</taxon>
        <taxon>Rhabditina</taxon>
        <taxon>Rhabditomorpha</taxon>
        <taxon>Strongyloidea</taxon>
        <taxon>Heterorhabditidae</taxon>
        <taxon>Heterorhabditis</taxon>
    </lineage>
</organism>
<protein>
    <submittedName>
        <fullName evidence="3">Uncharacterized protein</fullName>
    </submittedName>
</protein>
<proteinExistence type="predicted"/>
<name>A0A1I7WGK6_HETBA</name>
<accession>A0A1I7WGK6</accession>
<evidence type="ECO:0000313" key="3">
    <source>
        <dbReference type="WBParaSite" id="Hba_04094"/>
    </source>
</evidence>
<evidence type="ECO:0000256" key="1">
    <source>
        <dbReference type="SAM" id="MobiDB-lite"/>
    </source>
</evidence>
<dbReference type="AlphaFoldDB" id="A0A1I7WGK6"/>
<evidence type="ECO:0000313" key="2">
    <source>
        <dbReference type="Proteomes" id="UP000095283"/>
    </source>
</evidence>
<reference evidence="3" key="1">
    <citation type="submission" date="2016-11" db="UniProtKB">
        <authorList>
            <consortium name="WormBaseParasite"/>
        </authorList>
    </citation>
    <scope>IDENTIFICATION</scope>
</reference>
<dbReference type="WBParaSite" id="Hba_04094">
    <property type="protein sequence ID" value="Hba_04094"/>
    <property type="gene ID" value="Hba_04094"/>
</dbReference>
<dbReference type="Proteomes" id="UP000095283">
    <property type="component" value="Unplaced"/>
</dbReference>
<keyword evidence="2" id="KW-1185">Reference proteome</keyword>
<feature type="region of interest" description="Disordered" evidence="1">
    <location>
        <begin position="41"/>
        <end position="65"/>
    </location>
</feature>
<sequence length="324" mass="36587">MTITFQVRGAMVKTPGVPKASPTSSIPQVWGFYRTIESRFGPSTSTPKKRRENSSSRSVPIRPPETWNIDLSPQLPLESMIPWFKSENTNKTIGSNQVNVFLTIIITNLFYFNFVIENATVHNRSTHTSQERSRHILRNAGIESDALSSSTTVTVDSTSVENHARNTRDCHSNFDFANKTFPISNRSMVLSRTLSTDLCSPSTVNNPRPVSRTNSQRLTRTFVIESLSSSRDDRHPDWVDPQSPAFYLRMKRPDFIRRLEHRQAVIKAASASRKQIESRRRNAARALVQGQISIGSARSALFADPTEVKAFPQTDMKAITKRCF</sequence>